<dbReference type="RefSeq" id="WP_182665637.1">
    <property type="nucleotide sequence ID" value="NZ_VKHS01000492.1"/>
</dbReference>
<keyword evidence="9" id="KW-1185">Reference proteome</keyword>
<organism evidence="8 9">
    <name type="scientific">Streptomyces calidiresistens</name>
    <dbReference type="NCBI Taxonomy" id="1485586"/>
    <lineage>
        <taxon>Bacteria</taxon>
        <taxon>Bacillati</taxon>
        <taxon>Actinomycetota</taxon>
        <taxon>Actinomycetes</taxon>
        <taxon>Kitasatosporales</taxon>
        <taxon>Streptomycetaceae</taxon>
        <taxon>Streptomyces</taxon>
    </lineage>
</organism>
<protein>
    <submittedName>
        <fullName evidence="8">CoA-disulfide reductase</fullName>
    </submittedName>
</protein>
<dbReference type="CDD" id="cd01524">
    <property type="entry name" value="RHOD_Pyr_redox"/>
    <property type="match status" value="1"/>
</dbReference>
<comment type="caution">
    <text evidence="8">The sequence shown here is derived from an EMBL/GenBank/DDBJ whole genome shotgun (WGS) entry which is preliminary data.</text>
</comment>
<proteinExistence type="inferred from homology"/>
<dbReference type="PRINTS" id="PR00411">
    <property type="entry name" value="PNDRDTASEI"/>
</dbReference>
<evidence type="ECO:0000256" key="2">
    <source>
        <dbReference type="ARBA" id="ARBA00009130"/>
    </source>
</evidence>
<evidence type="ECO:0000256" key="4">
    <source>
        <dbReference type="ARBA" id="ARBA00022827"/>
    </source>
</evidence>
<dbReference type="InterPro" id="IPR001763">
    <property type="entry name" value="Rhodanese-like_dom"/>
</dbReference>
<keyword evidence="4" id="KW-0274">FAD</keyword>
<gene>
    <name evidence="8" type="ORF">FOE67_18040</name>
</gene>
<dbReference type="SMART" id="SM00450">
    <property type="entry name" value="RHOD"/>
    <property type="match status" value="1"/>
</dbReference>
<accession>A0A7W3T5K0</accession>
<dbReference type="Pfam" id="PF00581">
    <property type="entry name" value="Rhodanese"/>
    <property type="match status" value="1"/>
</dbReference>
<dbReference type="InterPro" id="IPR036873">
    <property type="entry name" value="Rhodanese-like_dom_sf"/>
</dbReference>
<keyword evidence="6" id="KW-0676">Redox-active center</keyword>
<dbReference type="PANTHER" id="PTHR43429:SF1">
    <property type="entry name" value="NAD(P)H SULFUR OXIDOREDUCTASE (COA-DEPENDENT)"/>
    <property type="match status" value="1"/>
</dbReference>
<evidence type="ECO:0000259" key="7">
    <source>
        <dbReference type="PROSITE" id="PS50206"/>
    </source>
</evidence>
<name>A0A7W3T5K0_9ACTN</name>
<dbReference type="GO" id="GO:0016491">
    <property type="term" value="F:oxidoreductase activity"/>
    <property type="evidence" value="ECO:0007669"/>
    <property type="project" value="UniProtKB-KW"/>
</dbReference>
<sequence>MKTIVVGGVAGGMSTAARLRRLDESAEIVVLERGPHVSYANCGLPYRVGGVIAEREALLPHSPASLSARLALDIRVRHEALAVDREARTLLVRDLTTGEEYEEGWDRLVLAPGARPVVPDVPGVERALTLRDVTDTDRVLERLGTGARTAVVIGGGFIGVETAENLRLRGLGVTLVELADRILPHLDPEMAVAPAAELARHGVVIRTGTKVVRVPPDAVETSDGERLPADLVLLAVGVRPEIDLARAAGLVIGPRGGIAVDERMRTSDPRILAVGDAAEKRDALSGEPVLIPLANLANRHGRLAADAILDRPVAARPCAGTSILRVLDLTVAACGWSETRLRAAGRPHRVIHTHPASHAGYYPGAEPMSLKLLVEPGSERILGAQAVGGEGVDKRIDVLATAMAAGLPAPRLADIELAYAPPYGAARDPITMLGHIAENLADGTARTVQWHEVDAAREAGATLVDVRTPAEYAAGALPGAVNIPVDELRERLGEVPPDSRVIVYCRVGARGHVAARILAGHGRDVRNLDGGLLTRRAGEAAGGGRRP</sequence>
<dbReference type="InterPro" id="IPR036188">
    <property type="entry name" value="FAD/NAD-bd_sf"/>
</dbReference>
<dbReference type="SUPFAM" id="SSF52821">
    <property type="entry name" value="Rhodanese/Cell cycle control phosphatase"/>
    <property type="match status" value="1"/>
</dbReference>
<dbReference type="Gene3D" id="3.40.250.10">
    <property type="entry name" value="Rhodanese-like domain"/>
    <property type="match status" value="1"/>
</dbReference>
<evidence type="ECO:0000256" key="5">
    <source>
        <dbReference type="ARBA" id="ARBA00023002"/>
    </source>
</evidence>
<reference evidence="9" key="1">
    <citation type="submission" date="2019-10" db="EMBL/GenBank/DDBJ databases">
        <title>Streptomyces sp. nov., a novel actinobacterium isolated from alkaline environment.</title>
        <authorList>
            <person name="Golinska P."/>
        </authorList>
    </citation>
    <scope>NUCLEOTIDE SEQUENCE [LARGE SCALE GENOMIC DNA]</scope>
    <source>
        <strain evidence="9">DSM 42108</strain>
    </source>
</reference>
<feature type="domain" description="Rhodanese" evidence="7">
    <location>
        <begin position="457"/>
        <end position="540"/>
    </location>
</feature>
<dbReference type="EMBL" id="VKHS01000492">
    <property type="protein sequence ID" value="MBB0231355.1"/>
    <property type="molecule type" value="Genomic_DNA"/>
</dbReference>
<dbReference type="SUPFAM" id="SSF55424">
    <property type="entry name" value="FAD/NAD-linked reductases, dimerisation (C-terminal) domain"/>
    <property type="match status" value="1"/>
</dbReference>
<evidence type="ECO:0000256" key="3">
    <source>
        <dbReference type="ARBA" id="ARBA00022630"/>
    </source>
</evidence>
<comment type="similarity">
    <text evidence="2">Belongs to the class-III pyridine nucleotide-disulfide oxidoreductase family.</text>
</comment>
<dbReference type="Gene3D" id="3.50.50.60">
    <property type="entry name" value="FAD/NAD(P)-binding domain"/>
    <property type="match status" value="2"/>
</dbReference>
<dbReference type="InterPro" id="IPR023753">
    <property type="entry name" value="FAD/NAD-binding_dom"/>
</dbReference>
<dbReference type="Proteomes" id="UP000530234">
    <property type="component" value="Unassembled WGS sequence"/>
</dbReference>
<dbReference type="InterPro" id="IPR016156">
    <property type="entry name" value="FAD/NAD-linked_Rdtase_dimer_sf"/>
</dbReference>
<evidence type="ECO:0000256" key="1">
    <source>
        <dbReference type="ARBA" id="ARBA00001974"/>
    </source>
</evidence>
<evidence type="ECO:0000313" key="9">
    <source>
        <dbReference type="Proteomes" id="UP000530234"/>
    </source>
</evidence>
<evidence type="ECO:0000256" key="6">
    <source>
        <dbReference type="ARBA" id="ARBA00023284"/>
    </source>
</evidence>
<dbReference type="PROSITE" id="PS50206">
    <property type="entry name" value="RHODANESE_3"/>
    <property type="match status" value="1"/>
</dbReference>
<dbReference type="AlphaFoldDB" id="A0A7W3T5K0"/>
<comment type="cofactor">
    <cofactor evidence="1">
        <name>FAD</name>
        <dbReference type="ChEBI" id="CHEBI:57692"/>
    </cofactor>
</comment>
<dbReference type="InterPro" id="IPR050260">
    <property type="entry name" value="FAD-bd_OxRdtase"/>
</dbReference>
<dbReference type="Pfam" id="PF07992">
    <property type="entry name" value="Pyr_redox_2"/>
    <property type="match status" value="1"/>
</dbReference>
<dbReference type="PRINTS" id="PR00368">
    <property type="entry name" value="FADPNR"/>
</dbReference>
<dbReference type="Pfam" id="PF02852">
    <property type="entry name" value="Pyr_redox_dim"/>
    <property type="match status" value="1"/>
</dbReference>
<keyword evidence="5" id="KW-0560">Oxidoreductase</keyword>
<dbReference type="PANTHER" id="PTHR43429">
    <property type="entry name" value="PYRIDINE NUCLEOTIDE-DISULFIDE OXIDOREDUCTASE DOMAIN-CONTAINING"/>
    <property type="match status" value="1"/>
</dbReference>
<evidence type="ECO:0000313" key="8">
    <source>
        <dbReference type="EMBL" id="MBB0231355.1"/>
    </source>
</evidence>
<dbReference type="SUPFAM" id="SSF51905">
    <property type="entry name" value="FAD/NAD(P)-binding domain"/>
    <property type="match status" value="1"/>
</dbReference>
<keyword evidence="3" id="KW-0285">Flavoprotein</keyword>
<dbReference type="InterPro" id="IPR004099">
    <property type="entry name" value="Pyr_nucl-diS_OxRdtase_dimer"/>
</dbReference>